<keyword evidence="1" id="KW-1133">Transmembrane helix</keyword>
<dbReference type="AlphaFoldDB" id="A0A6N4SWI8"/>
<accession>A0A6N4SWI8</accession>
<dbReference type="OrthoDB" id="9977924at2"/>
<sequence length="69" mass="8124">MKKDFFNNIGLITLFIFTLFFIKLQIINNAAYAGFQRSFSFLINVILFLSLVYVGYACYKHFLAKKKQK</sequence>
<evidence type="ECO:0000313" key="2">
    <source>
        <dbReference type="EMBL" id="ABG60699.1"/>
    </source>
</evidence>
<organism evidence="2 3">
    <name type="scientific">Cytophaga hutchinsonii (strain ATCC 33406 / DSM 1761 / CIP 103989 / NBRC 15051 / NCIMB 9469 / D465)</name>
    <dbReference type="NCBI Taxonomy" id="269798"/>
    <lineage>
        <taxon>Bacteria</taxon>
        <taxon>Pseudomonadati</taxon>
        <taxon>Bacteroidota</taxon>
        <taxon>Cytophagia</taxon>
        <taxon>Cytophagales</taxon>
        <taxon>Cytophagaceae</taxon>
        <taxon>Cytophaga</taxon>
    </lineage>
</organism>
<evidence type="ECO:0000313" key="3">
    <source>
        <dbReference type="Proteomes" id="UP000001822"/>
    </source>
</evidence>
<reference evidence="2 3" key="1">
    <citation type="journal article" date="2007" name="Appl. Environ. Microbiol.">
        <title>Genome sequence of the cellulolytic gliding bacterium Cytophaga hutchinsonii.</title>
        <authorList>
            <person name="Xie G."/>
            <person name="Bruce D.C."/>
            <person name="Challacombe J.F."/>
            <person name="Chertkov O."/>
            <person name="Detter J.C."/>
            <person name="Gilna P."/>
            <person name="Han C.S."/>
            <person name="Lucas S."/>
            <person name="Misra M."/>
            <person name="Myers G.L."/>
            <person name="Richardson P."/>
            <person name="Tapia R."/>
            <person name="Thayer N."/>
            <person name="Thompson L.S."/>
            <person name="Brettin T.S."/>
            <person name="Henrissat B."/>
            <person name="Wilson D.B."/>
            <person name="McBride M.J."/>
        </authorList>
    </citation>
    <scope>NUCLEOTIDE SEQUENCE [LARGE SCALE GENOMIC DNA]</scope>
    <source>
        <strain evidence="3">ATCC 33406 / DSM 1761 / CIP 103989 / NBRC 15051 / NCIMB 9469 / D465</strain>
    </source>
</reference>
<feature type="transmembrane region" description="Helical" evidence="1">
    <location>
        <begin position="5"/>
        <end position="27"/>
    </location>
</feature>
<keyword evidence="1" id="KW-0472">Membrane</keyword>
<feature type="transmembrane region" description="Helical" evidence="1">
    <location>
        <begin position="39"/>
        <end position="59"/>
    </location>
</feature>
<evidence type="ECO:0000256" key="1">
    <source>
        <dbReference type="SAM" id="Phobius"/>
    </source>
</evidence>
<dbReference type="EMBL" id="CP000383">
    <property type="protein sequence ID" value="ABG60699.1"/>
    <property type="molecule type" value="Genomic_DNA"/>
</dbReference>
<keyword evidence="3" id="KW-1185">Reference proteome</keyword>
<gene>
    <name evidence="2" type="ordered locus">CHU_3465</name>
</gene>
<protein>
    <submittedName>
        <fullName evidence="2">Uncharacterized protein</fullName>
    </submittedName>
</protein>
<proteinExistence type="predicted"/>
<dbReference type="Proteomes" id="UP000001822">
    <property type="component" value="Chromosome"/>
</dbReference>
<keyword evidence="1" id="KW-0812">Transmembrane</keyword>
<dbReference type="KEGG" id="chu:CHU_3465"/>
<name>A0A6N4SWI8_CYTH3</name>